<reference evidence="2" key="2">
    <citation type="submission" date="2020-11" db="EMBL/GenBank/DDBJ databases">
        <authorList>
            <person name="McCartney M.A."/>
            <person name="Auch B."/>
            <person name="Kono T."/>
            <person name="Mallez S."/>
            <person name="Becker A."/>
            <person name="Gohl D.M."/>
            <person name="Silverstein K.A.T."/>
            <person name="Koren S."/>
            <person name="Bechman K.B."/>
            <person name="Herman A."/>
            <person name="Abrahante J.E."/>
            <person name="Garbe J."/>
        </authorList>
    </citation>
    <scope>NUCLEOTIDE SEQUENCE</scope>
    <source>
        <strain evidence="2">Duluth1</strain>
        <tissue evidence="2">Whole animal</tissue>
    </source>
</reference>
<organism evidence="2 3">
    <name type="scientific">Dreissena polymorpha</name>
    <name type="common">Zebra mussel</name>
    <name type="synonym">Mytilus polymorpha</name>
    <dbReference type="NCBI Taxonomy" id="45954"/>
    <lineage>
        <taxon>Eukaryota</taxon>
        <taxon>Metazoa</taxon>
        <taxon>Spiralia</taxon>
        <taxon>Lophotrochozoa</taxon>
        <taxon>Mollusca</taxon>
        <taxon>Bivalvia</taxon>
        <taxon>Autobranchia</taxon>
        <taxon>Heteroconchia</taxon>
        <taxon>Euheterodonta</taxon>
        <taxon>Imparidentia</taxon>
        <taxon>Neoheterodontei</taxon>
        <taxon>Myida</taxon>
        <taxon>Dreissenoidea</taxon>
        <taxon>Dreissenidae</taxon>
        <taxon>Dreissena</taxon>
    </lineage>
</organism>
<reference evidence="2" key="1">
    <citation type="journal article" date="2019" name="bioRxiv">
        <title>The Genome of the Zebra Mussel, Dreissena polymorpha: A Resource for Invasive Species Research.</title>
        <authorList>
            <person name="McCartney M.A."/>
            <person name="Auch B."/>
            <person name="Kono T."/>
            <person name="Mallez S."/>
            <person name="Zhang Y."/>
            <person name="Obille A."/>
            <person name="Becker A."/>
            <person name="Abrahante J.E."/>
            <person name="Garbe J."/>
            <person name="Badalamenti J.P."/>
            <person name="Herman A."/>
            <person name="Mangelson H."/>
            <person name="Liachko I."/>
            <person name="Sullivan S."/>
            <person name="Sone E.D."/>
            <person name="Koren S."/>
            <person name="Silverstein K.A.T."/>
            <person name="Beckman K.B."/>
            <person name="Gohl D.M."/>
        </authorList>
    </citation>
    <scope>NUCLEOTIDE SEQUENCE</scope>
    <source>
        <strain evidence="2">Duluth1</strain>
        <tissue evidence="2">Whole animal</tissue>
    </source>
</reference>
<dbReference type="EMBL" id="JAIWYP010000012">
    <property type="protein sequence ID" value="KAH3728913.1"/>
    <property type="molecule type" value="Genomic_DNA"/>
</dbReference>
<feature type="compositionally biased region" description="Basic and acidic residues" evidence="1">
    <location>
        <begin position="39"/>
        <end position="54"/>
    </location>
</feature>
<sequence>MNDNAERFADMCPTSNHVIRECFPTYKDTKSNFGACRPYDGEPDRPRVYREEVS</sequence>
<dbReference type="Proteomes" id="UP000828390">
    <property type="component" value="Unassembled WGS sequence"/>
</dbReference>
<name>A0A9D4CNX2_DREPO</name>
<accession>A0A9D4CNX2</accession>
<gene>
    <name evidence="2" type="ORF">DPMN_054876</name>
</gene>
<comment type="caution">
    <text evidence="2">The sequence shown here is derived from an EMBL/GenBank/DDBJ whole genome shotgun (WGS) entry which is preliminary data.</text>
</comment>
<proteinExistence type="predicted"/>
<protein>
    <submittedName>
        <fullName evidence="2">Uncharacterized protein</fullName>
    </submittedName>
</protein>
<evidence type="ECO:0000313" key="3">
    <source>
        <dbReference type="Proteomes" id="UP000828390"/>
    </source>
</evidence>
<feature type="region of interest" description="Disordered" evidence="1">
    <location>
        <begin position="34"/>
        <end position="54"/>
    </location>
</feature>
<evidence type="ECO:0000256" key="1">
    <source>
        <dbReference type="SAM" id="MobiDB-lite"/>
    </source>
</evidence>
<evidence type="ECO:0000313" key="2">
    <source>
        <dbReference type="EMBL" id="KAH3728913.1"/>
    </source>
</evidence>
<keyword evidence="3" id="KW-1185">Reference proteome</keyword>
<dbReference type="AlphaFoldDB" id="A0A9D4CNX2"/>